<proteinExistence type="predicted"/>
<evidence type="ECO:0000313" key="3">
    <source>
        <dbReference type="Proteomes" id="UP001054252"/>
    </source>
</evidence>
<dbReference type="AlphaFoldDB" id="A0AAV5LP27"/>
<accession>A0AAV5LP27</accession>
<reference evidence="2 3" key="1">
    <citation type="journal article" date="2021" name="Commun. Biol.">
        <title>The genome of Shorea leprosula (Dipterocarpaceae) highlights the ecological relevance of drought in aseasonal tropical rainforests.</title>
        <authorList>
            <person name="Ng K.K.S."/>
            <person name="Kobayashi M.J."/>
            <person name="Fawcett J.A."/>
            <person name="Hatakeyama M."/>
            <person name="Paape T."/>
            <person name="Ng C.H."/>
            <person name="Ang C.C."/>
            <person name="Tnah L.H."/>
            <person name="Lee C.T."/>
            <person name="Nishiyama T."/>
            <person name="Sese J."/>
            <person name="O'Brien M.J."/>
            <person name="Copetti D."/>
            <person name="Mohd Noor M.I."/>
            <person name="Ong R.C."/>
            <person name="Putra M."/>
            <person name="Sireger I.Z."/>
            <person name="Indrioko S."/>
            <person name="Kosugi Y."/>
            <person name="Izuno A."/>
            <person name="Isagi Y."/>
            <person name="Lee S.L."/>
            <person name="Shimizu K.K."/>
        </authorList>
    </citation>
    <scope>NUCLEOTIDE SEQUENCE [LARGE SCALE GENOMIC DNA]</scope>
    <source>
        <strain evidence="2">214</strain>
    </source>
</reference>
<dbReference type="Proteomes" id="UP001054252">
    <property type="component" value="Unassembled WGS sequence"/>
</dbReference>
<sequence length="112" mass="12321">MAMPNEVSSALELIEFHLFGELSPIAGFSEEEKRGRKEKVRERERDDSAVEGFWAVKGSRQILQASSKASSGAAAEEDDGAEDATGFWRREHGGGDEEDDEEGEVRSAMGMR</sequence>
<feature type="region of interest" description="Disordered" evidence="1">
    <location>
        <begin position="65"/>
        <end position="112"/>
    </location>
</feature>
<comment type="caution">
    <text evidence="2">The sequence shown here is derived from an EMBL/GenBank/DDBJ whole genome shotgun (WGS) entry which is preliminary data.</text>
</comment>
<feature type="compositionally biased region" description="Basic and acidic residues" evidence="1">
    <location>
        <begin position="30"/>
        <end position="48"/>
    </location>
</feature>
<feature type="compositionally biased region" description="Low complexity" evidence="1">
    <location>
        <begin position="65"/>
        <end position="74"/>
    </location>
</feature>
<organism evidence="2 3">
    <name type="scientific">Rubroshorea leprosula</name>
    <dbReference type="NCBI Taxonomy" id="152421"/>
    <lineage>
        <taxon>Eukaryota</taxon>
        <taxon>Viridiplantae</taxon>
        <taxon>Streptophyta</taxon>
        <taxon>Embryophyta</taxon>
        <taxon>Tracheophyta</taxon>
        <taxon>Spermatophyta</taxon>
        <taxon>Magnoliopsida</taxon>
        <taxon>eudicotyledons</taxon>
        <taxon>Gunneridae</taxon>
        <taxon>Pentapetalae</taxon>
        <taxon>rosids</taxon>
        <taxon>malvids</taxon>
        <taxon>Malvales</taxon>
        <taxon>Dipterocarpaceae</taxon>
        <taxon>Rubroshorea</taxon>
    </lineage>
</organism>
<name>A0AAV5LP27_9ROSI</name>
<protein>
    <submittedName>
        <fullName evidence="2">Uncharacterized protein</fullName>
    </submittedName>
</protein>
<evidence type="ECO:0000256" key="1">
    <source>
        <dbReference type="SAM" id="MobiDB-lite"/>
    </source>
</evidence>
<feature type="region of interest" description="Disordered" evidence="1">
    <location>
        <begin position="27"/>
        <end position="50"/>
    </location>
</feature>
<gene>
    <name evidence="2" type="ORF">SLEP1_g46451</name>
</gene>
<keyword evidence="3" id="KW-1185">Reference proteome</keyword>
<dbReference type="EMBL" id="BPVZ01000129">
    <property type="protein sequence ID" value="GKV38553.1"/>
    <property type="molecule type" value="Genomic_DNA"/>
</dbReference>
<evidence type="ECO:0000313" key="2">
    <source>
        <dbReference type="EMBL" id="GKV38553.1"/>
    </source>
</evidence>